<keyword evidence="3 6" id="KW-0812">Transmembrane</keyword>
<comment type="caution">
    <text evidence="8">The sequence shown here is derived from an EMBL/GenBank/DDBJ whole genome shotgun (WGS) entry which is preliminary data.</text>
</comment>
<evidence type="ECO:0000256" key="2">
    <source>
        <dbReference type="ARBA" id="ARBA00022448"/>
    </source>
</evidence>
<feature type="transmembrane region" description="Helical" evidence="6">
    <location>
        <begin position="12"/>
        <end position="31"/>
    </location>
</feature>
<name>A0A2N7FDZ0_VIBSP</name>
<dbReference type="GO" id="GO:0015341">
    <property type="term" value="F:zinc efflux antiporter activity"/>
    <property type="evidence" value="ECO:0007669"/>
    <property type="project" value="TreeGrafter"/>
</dbReference>
<accession>A0A2N7FDZ0</accession>
<dbReference type="GO" id="GO:0006882">
    <property type="term" value="P:intracellular zinc ion homeostasis"/>
    <property type="evidence" value="ECO:0007669"/>
    <property type="project" value="TreeGrafter"/>
</dbReference>
<dbReference type="GO" id="GO:0015086">
    <property type="term" value="F:cadmium ion transmembrane transporter activity"/>
    <property type="evidence" value="ECO:0007669"/>
    <property type="project" value="TreeGrafter"/>
</dbReference>
<feature type="transmembrane region" description="Helical" evidence="6">
    <location>
        <begin position="118"/>
        <end position="139"/>
    </location>
</feature>
<dbReference type="InterPro" id="IPR027469">
    <property type="entry name" value="Cation_efflux_TMD_sf"/>
</dbReference>
<organism evidence="8 9">
    <name type="scientific">Vibrio splendidus</name>
    <dbReference type="NCBI Taxonomy" id="29497"/>
    <lineage>
        <taxon>Bacteria</taxon>
        <taxon>Pseudomonadati</taxon>
        <taxon>Pseudomonadota</taxon>
        <taxon>Gammaproteobacteria</taxon>
        <taxon>Vibrionales</taxon>
        <taxon>Vibrionaceae</taxon>
        <taxon>Vibrio</taxon>
    </lineage>
</organism>
<dbReference type="InterPro" id="IPR050291">
    <property type="entry name" value="CDF_Transporter"/>
</dbReference>
<proteinExistence type="predicted"/>
<feature type="transmembrane region" description="Helical" evidence="6">
    <location>
        <begin position="72"/>
        <end position="98"/>
    </location>
</feature>
<gene>
    <name evidence="8" type="ORF">BCU17_17180</name>
</gene>
<dbReference type="PANTHER" id="PTHR43840">
    <property type="entry name" value="MITOCHONDRIAL METAL TRANSPORTER 1-RELATED"/>
    <property type="match status" value="1"/>
</dbReference>
<protein>
    <recommendedName>
        <fullName evidence="7">Cation efflux protein transmembrane domain-containing protein</fullName>
    </recommendedName>
</protein>
<dbReference type="Gene3D" id="1.20.1510.10">
    <property type="entry name" value="Cation efflux protein transmembrane domain"/>
    <property type="match status" value="1"/>
</dbReference>
<dbReference type="GO" id="GO:0005886">
    <property type="term" value="C:plasma membrane"/>
    <property type="evidence" value="ECO:0007669"/>
    <property type="project" value="TreeGrafter"/>
</dbReference>
<dbReference type="EMBL" id="MCWU01000018">
    <property type="protein sequence ID" value="PMJ67501.1"/>
    <property type="molecule type" value="Genomic_DNA"/>
</dbReference>
<feature type="domain" description="Cation efflux protein transmembrane" evidence="7">
    <location>
        <begin position="13"/>
        <end position="220"/>
    </location>
</feature>
<feature type="transmembrane region" description="Helical" evidence="6">
    <location>
        <begin position="43"/>
        <end position="60"/>
    </location>
</feature>
<keyword evidence="5 6" id="KW-0472">Membrane</keyword>
<evidence type="ECO:0000313" key="9">
    <source>
        <dbReference type="Proteomes" id="UP000235330"/>
    </source>
</evidence>
<evidence type="ECO:0000256" key="4">
    <source>
        <dbReference type="ARBA" id="ARBA00022989"/>
    </source>
</evidence>
<feature type="transmembrane region" description="Helical" evidence="6">
    <location>
        <begin position="160"/>
        <end position="180"/>
    </location>
</feature>
<evidence type="ECO:0000259" key="7">
    <source>
        <dbReference type="Pfam" id="PF01545"/>
    </source>
</evidence>
<evidence type="ECO:0000256" key="6">
    <source>
        <dbReference type="SAM" id="Phobius"/>
    </source>
</evidence>
<dbReference type="PANTHER" id="PTHR43840:SF15">
    <property type="entry name" value="MITOCHONDRIAL METAL TRANSPORTER 1-RELATED"/>
    <property type="match status" value="1"/>
</dbReference>
<comment type="subcellular location">
    <subcellularLocation>
        <location evidence="1">Membrane</location>
        <topology evidence="1">Multi-pass membrane protein</topology>
    </subcellularLocation>
</comment>
<feature type="transmembrane region" description="Helical" evidence="6">
    <location>
        <begin position="186"/>
        <end position="206"/>
    </location>
</feature>
<evidence type="ECO:0000256" key="3">
    <source>
        <dbReference type="ARBA" id="ARBA00022692"/>
    </source>
</evidence>
<reference evidence="9" key="1">
    <citation type="submission" date="2016-07" db="EMBL/GenBank/DDBJ databases">
        <title>Nontailed viruses are major unrecognized killers of bacteria in the ocean.</title>
        <authorList>
            <person name="Kauffman K."/>
            <person name="Hussain F."/>
            <person name="Yang J."/>
            <person name="Arevalo P."/>
            <person name="Brown J."/>
            <person name="Cutler M."/>
            <person name="Kelly L."/>
            <person name="Polz M.F."/>
        </authorList>
    </citation>
    <scope>NUCLEOTIDE SEQUENCE [LARGE SCALE GENOMIC DNA]</scope>
    <source>
        <strain evidence="9">10N.261.55.E11</strain>
    </source>
</reference>
<keyword evidence="2" id="KW-0813">Transport</keyword>
<dbReference type="AlphaFoldDB" id="A0A2N7FDZ0"/>
<dbReference type="SUPFAM" id="SSF161111">
    <property type="entry name" value="Cation efflux protein transmembrane domain-like"/>
    <property type="match status" value="1"/>
</dbReference>
<evidence type="ECO:0000256" key="1">
    <source>
        <dbReference type="ARBA" id="ARBA00004141"/>
    </source>
</evidence>
<dbReference type="InterPro" id="IPR058533">
    <property type="entry name" value="Cation_efflux_TM"/>
</dbReference>
<sequence length="305" mass="33562">MTKHIAHIEKRALIIGVIANLVMAISGWAAFNLSGSEALLLDGNMSFILFITTLVALKITEIKSNKSDIFPFGLYVAEALYSLMKGLLLLGVVISAISSNSSKVLSYWQGAEIEPIKTGVIVYYAIAMVVICWGLSFFYHRQNKRINHNSSMLKVDQKSSFIDGILSASTGVILVVIGFIEPTSTFSPLLYIGDSILVITLALMMITQPINIIKEAFVELAGGKLQDTESYEDIKSKVESKFDAQTHHITSLHISKTGSSYLVVIGLDLTKLNPNNQSTLINKKTQLHQELVSSYPFIDIEMILT</sequence>
<dbReference type="Pfam" id="PF01545">
    <property type="entry name" value="Cation_efflux"/>
    <property type="match status" value="1"/>
</dbReference>
<dbReference type="GO" id="GO:0015093">
    <property type="term" value="F:ferrous iron transmembrane transporter activity"/>
    <property type="evidence" value="ECO:0007669"/>
    <property type="project" value="TreeGrafter"/>
</dbReference>
<dbReference type="RefSeq" id="WP_102516184.1">
    <property type="nucleotide sequence ID" value="NZ_CAWNSM010000018.1"/>
</dbReference>
<dbReference type="Proteomes" id="UP000235330">
    <property type="component" value="Unassembled WGS sequence"/>
</dbReference>
<evidence type="ECO:0000256" key="5">
    <source>
        <dbReference type="ARBA" id="ARBA00023136"/>
    </source>
</evidence>
<keyword evidence="4 6" id="KW-1133">Transmembrane helix</keyword>
<evidence type="ECO:0000313" key="8">
    <source>
        <dbReference type="EMBL" id="PMJ67501.1"/>
    </source>
</evidence>